<name>A0A0V0U3F0_9BILA</name>
<accession>A0A0V0U3F0</accession>
<dbReference type="AlphaFoldDB" id="A0A0V0U3F0"/>
<protein>
    <submittedName>
        <fullName evidence="1">Uncharacterized protein</fullName>
    </submittedName>
</protein>
<evidence type="ECO:0000313" key="2">
    <source>
        <dbReference type="Proteomes" id="UP000055048"/>
    </source>
</evidence>
<sequence>MDDKAEKQSLLLMDPPEPFKNQDNSLILDRFFVSLVDARSRLKLLPLLR</sequence>
<dbReference type="Proteomes" id="UP000055048">
    <property type="component" value="Unassembled WGS sequence"/>
</dbReference>
<reference evidence="1 2" key="1">
    <citation type="submission" date="2015-01" db="EMBL/GenBank/DDBJ databases">
        <title>Evolution of Trichinella species and genotypes.</title>
        <authorList>
            <person name="Korhonen P.K."/>
            <person name="Edoardo P."/>
            <person name="Giuseppe L.R."/>
            <person name="Gasser R.B."/>
        </authorList>
    </citation>
    <scope>NUCLEOTIDE SEQUENCE [LARGE SCALE GENOMIC DNA]</scope>
    <source>
        <strain evidence="1">ISS417</strain>
    </source>
</reference>
<comment type="caution">
    <text evidence="1">The sequence shown here is derived from an EMBL/GenBank/DDBJ whole genome shotgun (WGS) entry which is preliminary data.</text>
</comment>
<organism evidence="1 2">
    <name type="scientific">Trichinella murrelli</name>
    <dbReference type="NCBI Taxonomy" id="144512"/>
    <lineage>
        <taxon>Eukaryota</taxon>
        <taxon>Metazoa</taxon>
        <taxon>Ecdysozoa</taxon>
        <taxon>Nematoda</taxon>
        <taxon>Enoplea</taxon>
        <taxon>Dorylaimia</taxon>
        <taxon>Trichinellida</taxon>
        <taxon>Trichinellidae</taxon>
        <taxon>Trichinella</taxon>
    </lineage>
</organism>
<evidence type="ECO:0000313" key="1">
    <source>
        <dbReference type="EMBL" id="KRX45415.1"/>
    </source>
</evidence>
<gene>
    <name evidence="1" type="ORF">T05_8737</name>
</gene>
<proteinExistence type="predicted"/>
<keyword evidence="2" id="KW-1185">Reference proteome</keyword>
<dbReference type="EMBL" id="JYDJ01000076">
    <property type="protein sequence ID" value="KRX45415.1"/>
    <property type="molecule type" value="Genomic_DNA"/>
</dbReference>